<protein>
    <submittedName>
        <fullName evidence="2">Uncharacterized protein</fullName>
    </submittedName>
</protein>
<proteinExistence type="predicted"/>
<dbReference type="AlphaFoldDB" id="A0A4Y2BFH3"/>
<sequence>MDKWLNTGTFKRVTSRIEIQITDSAATDLTRDQSDDDPGEVQRDHLEATDWLFQPPPDPNPRFGTALKFSST</sequence>
<accession>A0A4Y2BFH3</accession>
<evidence type="ECO:0000313" key="3">
    <source>
        <dbReference type="Proteomes" id="UP000499080"/>
    </source>
</evidence>
<organism evidence="2 3">
    <name type="scientific">Araneus ventricosus</name>
    <name type="common">Orbweaver spider</name>
    <name type="synonym">Epeira ventricosa</name>
    <dbReference type="NCBI Taxonomy" id="182803"/>
    <lineage>
        <taxon>Eukaryota</taxon>
        <taxon>Metazoa</taxon>
        <taxon>Ecdysozoa</taxon>
        <taxon>Arthropoda</taxon>
        <taxon>Chelicerata</taxon>
        <taxon>Arachnida</taxon>
        <taxon>Araneae</taxon>
        <taxon>Araneomorphae</taxon>
        <taxon>Entelegynae</taxon>
        <taxon>Araneoidea</taxon>
        <taxon>Araneidae</taxon>
        <taxon>Araneus</taxon>
    </lineage>
</organism>
<keyword evidence="3" id="KW-1185">Reference proteome</keyword>
<feature type="region of interest" description="Disordered" evidence="1">
    <location>
        <begin position="24"/>
        <end position="72"/>
    </location>
</feature>
<name>A0A4Y2BFH3_ARAVE</name>
<dbReference type="EMBL" id="BGPR01000072">
    <property type="protein sequence ID" value="GBL90487.1"/>
    <property type="molecule type" value="Genomic_DNA"/>
</dbReference>
<gene>
    <name evidence="2" type="ORF">AVEN_179414_1</name>
</gene>
<evidence type="ECO:0000313" key="2">
    <source>
        <dbReference type="EMBL" id="GBL90487.1"/>
    </source>
</evidence>
<comment type="caution">
    <text evidence="2">The sequence shown here is derived from an EMBL/GenBank/DDBJ whole genome shotgun (WGS) entry which is preliminary data.</text>
</comment>
<dbReference type="Proteomes" id="UP000499080">
    <property type="component" value="Unassembled WGS sequence"/>
</dbReference>
<evidence type="ECO:0000256" key="1">
    <source>
        <dbReference type="SAM" id="MobiDB-lite"/>
    </source>
</evidence>
<reference evidence="2 3" key="1">
    <citation type="journal article" date="2019" name="Sci. Rep.">
        <title>Orb-weaving spider Araneus ventricosus genome elucidates the spidroin gene catalogue.</title>
        <authorList>
            <person name="Kono N."/>
            <person name="Nakamura H."/>
            <person name="Ohtoshi R."/>
            <person name="Moran D.A.P."/>
            <person name="Shinohara A."/>
            <person name="Yoshida Y."/>
            <person name="Fujiwara M."/>
            <person name="Mori M."/>
            <person name="Tomita M."/>
            <person name="Arakawa K."/>
        </authorList>
    </citation>
    <scope>NUCLEOTIDE SEQUENCE [LARGE SCALE GENOMIC DNA]</scope>
</reference>